<organism evidence="1 2">
    <name type="scientific">Chaetomium tenue</name>
    <dbReference type="NCBI Taxonomy" id="1854479"/>
    <lineage>
        <taxon>Eukaryota</taxon>
        <taxon>Fungi</taxon>
        <taxon>Dikarya</taxon>
        <taxon>Ascomycota</taxon>
        <taxon>Pezizomycotina</taxon>
        <taxon>Sordariomycetes</taxon>
        <taxon>Sordariomycetidae</taxon>
        <taxon>Sordariales</taxon>
        <taxon>Chaetomiaceae</taxon>
        <taxon>Chaetomium</taxon>
    </lineage>
</organism>
<name>A0ACB7PFE5_9PEZI</name>
<protein>
    <submittedName>
        <fullName evidence="1">Histone 3</fullName>
    </submittedName>
</protein>
<evidence type="ECO:0000313" key="2">
    <source>
        <dbReference type="Proteomes" id="UP000724584"/>
    </source>
</evidence>
<comment type="caution">
    <text evidence="1">The sequence shown here is derived from an EMBL/GenBank/DDBJ whole genome shotgun (WGS) entry which is preliminary data.</text>
</comment>
<dbReference type="Proteomes" id="UP000724584">
    <property type="component" value="Unassembled WGS sequence"/>
</dbReference>
<accession>A0ACB7PFE5</accession>
<dbReference type="EMBL" id="JAGIZQ010000002">
    <property type="protein sequence ID" value="KAH6640302.1"/>
    <property type="molecule type" value="Genomic_DNA"/>
</dbReference>
<sequence>MACIKNTAARKSGKTVSGVKGKKRAKPGDAALKEIRRYQASTELLIDFLSFVRFDLHPIGSDLRFQPAAIGALQAAAESYIVTSFQIIAVIFTHDKRVTLLLRDFNIIKGLLQKSM</sequence>
<evidence type="ECO:0000313" key="1">
    <source>
        <dbReference type="EMBL" id="KAH6640302.1"/>
    </source>
</evidence>
<reference evidence="1 2" key="1">
    <citation type="journal article" date="2021" name="Nat. Commun.">
        <title>Genetic determinants of endophytism in the Arabidopsis root mycobiome.</title>
        <authorList>
            <person name="Mesny F."/>
            <person name="Miyauchi S."/>
            <person name="Thiergart T."/>
            <person name="Pickel B."/>
            <person name="Atanasova L."/>
            <person name="Karlsson M."/>
            <person name="Huettel B."/>
            <person name="Barry K.W."/>
            <person name="Haridas S."/>
            <person name="Chen C."/>
            <person name="Bauer D."/>
            <person name="Andreopoulos W."/>
            <person name="Pangilinan J."/>
            <person name="LaButti K."/>
            <person name="Riley R."/>
            <person name="Lipzen A."/>
            <person name="Clum A."/>
            <person name="Drula E."/>
            <person name="Henrissat B."/>
            <person name="Kohler A."/>
            <person name="Grigoriev I.V."/>
            <person name="Martin F.M."/>
            <person name="Hacquard S."/>
        </authorList>
    </citation>
    <scope>NUCLEOTIDE SEQUENCE [LARGE SCALE GENOMIC DNA]</scope>
    <source>
        <strain evidence="1 2">MPI-SDFR-AT-0079</strain>
    </source>
</reference>
<keyword evidence="2" id="KW-1185">Reference proteome</keyword>
<proteinExistence type="predicted"/>
<gene>
    <name evidence="1" type="ORF">F5144DRAFT_90164</name>
</gene>